<dbReference type="AlphaFoldDB" id="A0A564YZ83"/>
<dbReference type="EMBL" id="CABIJS010000499">
    <property type="protein sequence ID" value="VUZ52476.1"/>
    <property type="molecule type" value="Genomic_DNA"/>
</dbReference>
<dbReference type="Proteomes" id="UP000321570">
    <property type="component" value="Unassembled WGS sequence"/>
</dbReference>
<accession>A0A564YZ83</accession>
<organism evidence="1 2">
    <name type="scientific">Hymenolepis diminuta</name>
    <name type="common">Rat tapeworm</name>
    <dbReference type="NCBI Taxonomy" id="6216"/>
    <lineage>
        <taxon>Eukaryota</taxon>
        <taxon>Metazoa</taxon>
        <taxon>Spiralia</taxon>
        <taxon>Lophotrochozoa</taxon>
        <taxon>Platyhelminthes</taxon>
        <taxon>Cestoda</taxon>
        <taxon>Eucestoda</taxon>
        <taxon>Cyclophyllidea</taxon>
        <taxon>Hymenolepididae</taxon>
        <taxon>Hymenolepis</taxon>
    </lineage>
</organism>
<evidence type="ECO:0000313" key="2">
    <source>
        <dbReference type="Proteomes" id="UP000321570"/>
    </source>
</evidence>
<sequence length="151" mass="16726">MLSDESHHLCNIYLTSLLITRIQLSCPHSDVCNCQPYCDLRLFLDKHRVSPSGSASSLGEAKCTSDDSCRDTAESVILGTSPVHAVSSFSYNRPVKLKHTYNYVLTRVLIQVTIINSLPERDCRLSGTSSLASSFPSNLSSSWEVVLRFVQ</sequence>
<protein>
    <submittedName>
        <fullName evidence="1">Uncharacterized protein</fullName>
    </submittedName>
</protein>
<evidence type="ECO:0000313" key="1">
    <source>
        <dbReference type="EMBL" id="VUZ52476.1"/>
    </source>
</evidence>
<proteinExistence type="predicted"/>
<reference evidence="1 2" key="1">
    <citation type="submission" date="2019-07" db="EMBL/GenBank/DDBJ databases">
        <authorList>
            <person name="Jastrzebski P J."/>
            <person name="Paukszto L."/>
            <person name="Jastrzebski P J."/>
        </authorList>
    </citation>
    <scope>NUCLEOTIDE SEQUENCE [LARGE SCALE GENOMIC DNA]</scope>
    <source>
        <strain evidence="1 2">WMS-il1</strain>
    </source>
</reference>
<keyword evidence="2" id="KW-1185">Reference proteome</keyword>
<name>A0A564YZ83_HYMDI</name>
<gene>
    <name evidence="1" type="ORF">WMSIL1_LOCUS10972</name>
</gene>